<evidence type="ECO:0000313" key="16">
    <source>
        <dbReference type="Proteomes" id="UP000289792"/>
    </source>
</evidence>
<dbReference type="PANTHER" id="PTHR10099">
    <property type="entry name" value="PHOSPHORIBOSYLFORMYLGLYCINAMIDINE SYNTHASE"/>
    <property type="match status" value="1"/>
</dbReference>
<dbReference type="Pfam" id="PF13507">
    <property type="entry name" value="GATase_5"/>
    <property type="match status" value="1"/>
</dbReference>
<keyword evidence="4 10" id="KW-0479">Metal-binding</keyword>
<dbReference type="Gene3D" id="3.90.650.10">
    <property type="entry name" value="PurM-like C-terminal domain"/>
    <property type="match status" value="2"/>
</dbReference>
<dbReference type="Gene3D" id="3.40.50.880">
    <property type="match status" value="1"/>
</dbReference>
<evidence type="ECO:0000256" key="6">
    <source>
        <dbReference type="ARBA" id="ARBA00022755"/>
    </source>
</evidence>
<keyword evidence="9 10" id="KW-0315">Glutamine amidotransferase</keyword>
<dbReference type="SUPFAM" id="SSF109736">
    <property type="entry name" value="FGAM synthase PurL, linker domain"/>
    <property type="match status" value="1"/>
</dbReference>
<feature type="active site" evidence="10">
    <location>
        <position position="1203"/>
    </location>
</feature>
<dbReference type="SMART" id="SM01211">
    <property type="entry name" value="GATase_5"/>
    <property type="match status" value="1"/>
</dbReference>
<keyword evidence="6 10" id="KW-0658">Purine biosynthesis</keyword>
<evidence type="ECO:0000259" key="11">
    <source>
        <dbReference type="Pfam" id="PF02769"/>
    </source>
</evidence>
<dbReference type="PROSITE" id="PS51273">
    <property type="entry name" value="GATASE_TYPE_1"/>
    <property type="match status" value="1"/>
</dbReference>
<feature type="domain" description="PurM-like C-terminal" evidence="11">
    <location>
        <begin position="395"/>
        <end position="549"/>
    </location>
</feature>
<dbReference type="OrthoDB" id="9804441at2"/>
<dbReference type="SUPFAM" id="SSF82697">
    <property type="entry name" value="PurS-like"/>
    <property type="match status" value="1"/>
</dbReference>
<dbReference type="InterPro" id="IPR029062">
    <property type="entry name" value="Class_I_gatase-like"/>
</dbReference>
<feature type="domain" description="FGAR-AT PurM N-terminal-like" evidence="14">
    <location>
        <begin position="610"/>
        <end position="763"/>
    </location>
</feature>
<evidence type="ECO:0000256" key="8">
    <source>
        <dbReference type="ARBA" id="ARBA00022842"/>
    </source>
</evidence>
<feature type="active site" evidence="10">
    <location>
        <position position="1201"/>
    </location>
</feature>
<dbReference type="InterPro" id="IPR036676">
    <property type="entry name" value="PurM-like_C_sf"/>
</dbReference>
<evidence type="ECO:0000259" key="14">
    <source>
        <dbReference type="Pfam" id="PF22689"/>
    </source>
</evidence>
<evidence type="ECO:0000256" key="3">
    <source>
        <dbReference type="ARBA" id="ARBA00022598"/>
    </source>
</evidence>
<evidence type="ECO:0000256" key="7">
    <source>
        <dbReference type="ARBA" id="ARBA00022840"/>
    </source>
</evidence>
<dbReference type="InterPro" id="IPR036604">
    <property type="entry name" value="PurS-like_sf"/>
</dbReference>
<accession>A0A4Q0XFV7</accession>
<comment type="subcellular location">
    <subcellularLocation>
        <location evidence="10">Cytoplasm</location>
    </subcellularLocation>
</comment>
<comment type="similarity">
    <text evidence="2 10">In the N-terminal section; belongs to the FGAMS family.</text>
</comment>
<evidence type="ECO:0000256" key="4">
    <source>
        <dbReference type="ARBA" id="ARBA00022723"/>
    </source>
</evidence>
<keyword evidence="7 10" id="KW-0067">ATP-binding</keyword>
<dbReference type="GO" id="GO:0006189">
    <property type="term" value="P:'de novo' IMP biosynthetic process"/>
    <property type="evidence" value="ECO:0007669"/>
    <property type="project" value="UniProtKB-UniRule"/>
</dbReference>
<keyword evidence="10" id="KW-0963">Cytoplasm</keyword>
<feature type="active site" description="Nucleophile" evidence="10">
    <location>
        <position position="1088"/>
    </location>
</feature>
<dbReference type="InterPro" id="IPR041609">
    <property type="entry name" value="PurL_linker"/>
</dbReference>
<dbReference type="PANTHER" id="PTHR10099:SF1">
    <property type="entry name" value="PHOSPHORIBOSYLFORMYLGLYCINAMIDINE SYNTHASE"/>
    <property type="match status" value="1"/>
</dbReference>
<keyword evidence="8 10" id="KW-0460">Magnesium</keyword>
<keyword evidence="16" id="KW-1185">Reference proteome</keyword>
<dbReference type="AlphaFoldDB" id="A0A4Q0XFV7"/>
<feature type="domain" description="PurM-like C-terminal" evidence="11">
    <location>
        <begin position="795"/>
        <end position="916"/>
    </location>
</feature>
<dbReference type="GO" id="GO:0004642">
    <property type="term" value="F:phosphoribosylformylglycinamidine synthase activity"/>
    <property type="evidence" value="ECO:0007669"/>
    <property type="project" value="UniProtKB-UniRule"/>
</dbReference>
<feature type="binding site" evidence="10">
    <location>
        <position position="679"/>
    </location>
    <ligand>
        <name>Mg(2+)</name>
        <dbReference type="ChEBI" id="CHEBI:18420"/>
    </ligand>
</feature>
<evidence type="ECO:0000256" key="1">
    <source>
        <dbReference type="ARBA" id="ARBA00004920"/>
    </source>
</evidence>
<feature type="domain" description="Phosphoribosylformylglycinamidine synthase linker" evidence="12">
    <location>
        <begin position="123"/>
        <end position="171"/>
    </location>
</feature>
<dbReference type="InterPro" id="IPR036921">
    <property type="entry name" value="PurM-like_N_sf"/>
</dbReference>
<dbReference type="Gene3D" id="1.10.8.750">
    <property type="entry name" value="Phosphoribosylformylglycinamidine synthase, linker domain"/>
    <property type="match status" value="1"/>
</dbReference>
<dbReference type="Pfam" id="PF22689">
    <property type="entry name" value="FGAR-AT_PurM_N-like"/>
    <property type="match status" value="1"/>
</dbReference>
<dbReference type="InterPro" id="IPR010073">
    <property type="entry name" value="PurL_large"/>
</dbReference>
<feature type="domain" description="Phosphoribosylformylglycinamidine synthase N-terminal" evidence="13">
    <location>
        <begin position="12"/>
        <end position="82"/>
    </location>
</feature>
<keyword evidence="5 10" id="KW-0547">Nucleotide-binding</keyword>
<comment type="function">
    <text evidence="10">Phosphoribosylformylglycinamidine synthase involved in the purines biosynthetic pathway. Catalyzes the ATP-dependent conversion of formylglycinamide ribonucleotide (FGAR) and glutamine to yield formylglycinamidine ribonucleotide (FGAM) and glutamate.</text>
</comment>
<dbReference type="FunFam" id="3.40.50.880:FF:000055">
    <property type="entry name" value="Phosphoribosylformylglycinamidine synthase"/>
    <property type="match status" value="1"/>
</dbReference>
<name>A0A4Q0XFV7_9FLAO</name>
<sequence>MIHFFGNQNSKVFAVQATKELATETIDKLVWLFGNQPKIEQASLDAFFVGPRAAMITPWSTNAVEITQNMGVSDIIRIEEFQAVPENFTDFDPMISEKYKGINQESFTIHIQPEPIIDIDDISGYNQQEGLALNDEEIEYLEDISKKIGRKLTDSEVFGFSQVNSEHCRHKIFNGTFVIDGDEKEHSLFKMIRETSNKNPNTIVSAYKDNVAFVKGPVVEQFAPKTADKPDFYQITDYESVISLKAETHNFPTTVEPFNGAATGSGGEIRDRLAGGKGSLPLAGTAVYMTAYSRLEDTLDGAQGKPWEQKMEARPWLYQTPMDILIKASNGASDFGNKFGQPLICGSVLTFEHDENQEVSTGSESPRKLGYDKVIMQAGGIGYGKADQALKDTPKIGDKVVILGGENYRIGMGGAAVSSADTGVFSTGIELNAVQRSNPEMQKRAANAVRGMVESEENFIVSIHDHGAGGHLNCLSELVEDTGGLIDLDKLPVGDPTLSAKEIIGNESQERMGLVIAEKHLEILQRIADRERSPMYTVGDVTGNHRFTFESKTTGKKPMDLEINDMFGSSPKTIMTDKTISRNYDAITYKKDRFYDYLDQLLQLEAVACKDWLTNKVDRCVGGKVAKQQCVGPLQLPLNNVAVMALDYTGKEGVATSIGHSPISGLIDPIAGSRNGITEALTNIIWAPLKDGLQSVSLSANWMWPCKNEGEDARLYAAVKAVSEFSINLGINVPTGKDSLSMKQKYPNEEVISPGTVIISAAANCNDITKVVEPVLKKNAGSIYYINLSKDGFKLGGSSFAQVLSKIGNETPKVQDAAYVKTVFNIIQNLIKDSQIVAGHDVASGGLITTLLEMCFADNNLGAEFDLTEIGEDDSFKILFAENAGIVFQTKDASAEKILADANIEFFKIGKVVEGDFLNIINGNDVFSMTVSKLRDMWYRTSFLLDQKQTANGLAKDRFDNYKHQPLHYKFPEHFTGKLEGTIKSRLDRTARPKAAILREKGSNSEREMANAMYLAGFDVKDVHMTDLISGRETLEDIQFIGTVGGFSNSDVLGSAKGWAGAFLYNEKANLALKNFFKREDTLSVGICNGAQLWMELGLVNPEHETHGKLTYNTSHKHESGFSSVKIQENNSVMLSSMAGSTLGVWISHGEGKFKLPLTEDNYNIVAKYGYDTYPANPNGSDYNTAMMCDKTGRHLVTMPHIERSTFQWNWPYYPEGRKDEISPWLEAFVNARKWIEKQ</sequence>
<comment type="subunit">
    <text evidence="10">Monomer.</text>
</comment>
<evidence type="ECO:0000256" key="10">
    <source>
        <dbReference type="HAMAP-Rule" id="MF_00419"/>
    </source>
</evidence>
<comment type="caution">
    <text evidence="15">The sequence shown here is derived from an EMBL/GenBank/DDBJ whole genome shotgun (WGS) entry which is preliminary data.</text>
</comment>
<dbReference type="SUPFAM" id="SSF56042">
    <property type="entry name" value="PurM C-terminal domain-like"/>
    <property type="match status" value="2"/>
</dbReference>
<dbReference type="RefSeq" id="WP_129017027.1">
    <property type="nucleotide sequence ID" value="NZ_SDDZ01000004.1"/>
</dbReference>
<evidence type="ECO:0000313" key="15">
    <source>
        <dbReference type="EMBL" id="RXJ50111.1"/>
    </source>
</evidence>
<comment type="caution">
    <text evidence="10">Lacks conserved residue(s) required for the propagation of feature annotation.</text>
</comment>
<dbReference type="Gene3D" id="3.30.1330.10">
    <property type="entry name" value="PurM-like, N-terminal domain"/>
    <property type="match status" value="2"/>
</dbReference>
<dbReference type="GO" id="GO:0005524">
    <property type="term" value="F:ATP binding"/>
    <property type="evidence" value="ECO:0007669"/>
    <property type="project" value="UniProtKB-UniRule"/>
</dbReference>
<dbReference type="Proteomes" id="UP000289792">
    <property type="component" value="Unassembled WGS sequence"/>
</dbReference>
<reference evidence="15 16" key="1">
    <citation type="submission" date="2019-01" db="EMBL/GenBank/DDBJ databases">
        <title>Genome sequence of the Antarctic species Gelidibacter gilvus ACAM 158(T).</title>
        <authorList>
            <person name="Bowman J.P."/>
        </authorList>
    </citation>
    <scope>NUCLEOTIDE SEQUENCE [LARGE SCALE GENOMIC DNA]</scope>
    <source>
        <strain evidence="15 16">IC158</strain>
    </source>
</reference>
<dbReference type="Pfam" id="PF02769">
    <property type="entry name" value="AIRS_C"/>
    <property type="match status" value="2"/>
</dbReference>
<evidence type="ECO:0000259" key="12">
    <source>
        <dbReference type="Pfam" id="PF18072"/>
    </source>
</evidence>
<dbReference type="InterPro" id="IPR040707">
    <property type="entry name" value="FGAR-AT_N"/>
</dbReference>
<comment type="catalytic activity">
    <reaction evidence="10">
        <text>N(2)-formyl-N(1)-(5-phospho-beta-D-ribosyl)glycinamide + L-glutamine + ATP + H2O = 2-formamido-N(1)-(5-O-phospho-beta-D-ribosyl)acetamidine + L-glutamate + ADP + phosphate + H(+)</text>
        <dbReference type="Rhea" id="RHEA:17129"/>
        <dbReference type="ChEBI" id="CHEBI:15377"/>
        <dbReference type="ChEBI" id="CHEBI:15378"/>
        <dbReference type="ChEBI" id="CHEBI:29985"/>
        <dbReference type="ChEBI" id="CHEBI:30616"/>
        <dbReference type="ChEBI" id="CHEBI:43474"/>
        <dbReference type="ChEBI" id="CHEBI:58359"/>
        <dbReference type="ChEBI" id="CHEBI:147286"/>
        <dbReference type="ChEBI" id="CHEBI:147287"/>
        <dbReference type="ChEBI" id="CHEBI:456216"/>
        <dbReference type="EC" id="6.3.5.3"/>
    </reaction>
</comment>
<dbReference type="EMBL" id="SDDZ01000004">
    <property type="protein sequence ID" value="RXJ50111.1"/>
    <property type="molecule type" value="Genomic_DNA"/>
</dbReference>
<dbReference type="UniPathway" id="UPA00074">
    <property type="reaction ID" value="UER00128"/>
</dbReference>
<feature type="binding site" evidence="10">
    <location>
        <position position="841"/>
    </location>
    <ligand>
        <name>Mg(2+)</name>
        <dbReference type="ChEBI" id="CHEBI:18420"/>
    </ligand>
</feature>
<dbReference type="SUPFAM" id="SSF55326">
    <property type="entry name" value="PurM N-terminal domain-like"/>
    <property type="match status" value="2"/>
</dbReference>
<organism evidence="15 16">
    <name type="scientific">Gelidibacter gilvus</name>
    <dbReference type="NCBI Taxonomy" id="59602"/>
    <lineage>
        <taxon>Bacteria</taxon>
        <taxon>Pseudomonadati</taxon>
        <taxon>Bacteroidota</taxon>
        <taxon>Flavobacteriia</taxon>
        <taxon>Flavobacteriales</taxon>
        <taxon>Flavobacteriaceae</taxon>
        <taxon>Gelidibacter</taxon>
    </lineage>
</organism>
<evidence type="ECO:0000259" key="13">
    <source>
        <dbReference type="Pfam" id="PF18076"/>
    </source>
</evidence>
<evidence type="ECO:0000256" key="9">
    <source>
        <dbReference type="ARBA" id="ARBA00022962"/>
    </source>
</evidence>
<dbReference type="NCBIfam" id="NF003672">
    <property type="entry name" value="PRK05297.1"/>
    <property type="match status" value="1"/>
</dbReference>
<dbReference type="Pfam" id="PF18072">
    <property type="entry name" value="FGAR-AT_linker"/>
    <property type="match status" value="1"/>
</dbReference>
<evidence type="ECO:0000256" key="2">
    <source>
        <dbReference type="ARBA" id="ARBA00008608"/>
    </source>
</evidence>
<dbReference type="HAMAP" id="MF_00419">
    <property type="entry name" value="PurL_1"/>
    <property type="match status" value="1"/>
</dbReference>
<dbReference type="GO" id="GO:0005737">
    <property type="term" value="C:cytoplasm"/>
    <property type="evidence" value="ECO:0007669"/>
    <property type="project" value="UniProtKB-SubCell"/>
</dbReference>
<feature type="binding site" evidence="10">
    <location>
        <begin position="260"/>
        <end position="271"/>
    </location>
    <ligand>
        <name>ATP</name>
        <dbReference type="ChEBI" id="CHEBI:30616"/>
    </ligand>
</feature>
<keyword evidence="3 10" id="KW-0436">Ligase</keyword>
<feature type="binding site" evidence="10">
    <location>
        <position position="683"/>
    </location>
    <ligand>
        <name>Mg(2+)</name>
        <dbReference type="ChEBI" id="CHEBI:18420"/>
    </ligand>
</feature>
<dbReference type="Pfam" id="PF18076">
    <property type="entry name" value="FGAR-AT_N"/>
    <property type="match status" value="1"/>
</dbReference>
<evidence type="ECO:0000256" key="5">
    <source>
        <dbReference type="ARBA" id="ARBA00022741"/>
    </source>
</evidence>
<proteinExistence type="inferred from homology"/>
<dbReference type="CDD" id="cd02204">
    <property type="entry name" value="PurL_repeat2"/>
    <property type="match status" value="1"/>
</dbReference>
<gene>
    <name evidence="10" type="primary">purL</name>
    <name evidence="15" type="ORF">ESZ48_08970</name>
</gene>
<dbReference type="GO" id="GO:0046872">
    <property type="term" value="F:metal ion binding"/>
    <property type="evidence" value="ECO:0007669"/>
    <property type="project" value="UniProtKB-KW"/>
</dbReference>
<dbReference type="InterPro" id="IPR010918">
    <property type="entry name" value="PurM-like_C_dom"/>
</dbReference>
<dbReference type="EC" id="6.3.5.3" evidence="10"/>
<dbReference type="SUPFAM" id="SSF52317">
    <property type="entry name" value="Class I glutamine amidotransferase-like"/>
    <property type="match status" value="1"/>
</dbReference>
<dbReference type="InterPro" id="IPR055181">
    <property type="entry name" value="FGAR-AT_PurM_N-like"/>
</dbReference>
<protein>
    <recommendedName>
        <fullName evidence="10">Phosphoribosylformylglycinamidine synthase</fullName>
        <shortName evidence="10">FGAM synthase</shortName>
        <shortName evidence="10">FGAMS</shortName>
        <ecNumber evidence="10">6.3.5.3</ecNumber>
    </recommendedName>
    <alternativeName>
        <fullName evidence="10">Formylglycinamide ribonucleotide amidotransferase</fullName>
        <shortName evidence="10">FGAR amidotransferase</shortName>
        <shortName evidence="10">FGAR-AT</shortName>
    </alternativeName>
</protein>
<comment type="pathway">
    <text evidence="1 10">Purine metabolism; IMP biosynthesis via de novo pathway; 5-amino-1-(5-phospho-D-ribosyl)imidazole from N(2)-formyl-N(1)-(5-phospho-D-ribosyl)glycinamide: step 1/2.</text>
</comment>